<evidence type="ECO:0000313" key="3">
    <source>
        <dbReference type="EMBL" id="CAF4868642.1"/>
    </source>
</evidence>
<feature type="region of interest" description="Disordered" evidence="1">
    <location>
        <begin position="84"/>
        <end position="139"/>
    </location>
</feature>
<sequence>MAYCGIILYYSDNNHRNMSKRSSHRYNANAQYRCYLLNKRHLNREIRRQSIYQLIARHLSLLSENPGDDNSDDNLQRKGININRLGSSFDKKNDGNYISPVSSNVYALDDNERNDDEDNNYWNVDEVDNQQNSDENDGR</sequence>
<reference evidence="3" key="1">
    <citation type="submission" date="2021-02" db="EMBL/GenBank/DDBJ databases">
        <authorList>
            <person name="Nowell W R."/>
        </authorList>
    </citation>
    <scope>NUCLEOTIDE SEQUENCE</scope>
</reference>
<accession>A0A821TAG4</accession>
<dbReference type="EMBL" id="CAJOBS010003891">
    <property type="protein sequence ID" value="CAF4868642.1"/>
    <property type="molecule type" value="Genomic_DNA"/>
</dbReference>
<dbReference type="AlphaFoldDB" id="A0A821TAG4"/>
<name>A0A821TAG4_9BILA</name>
<evidence type="ECO:0000313" key="4">
    <source>
        <dbReference type="Proteomes" id="UP000663838"/>
    </source>
</evidence>
<dbReference type="Proteomes" id="UP000663838">
    <property type="component" value="Unassembled WGS sequence"/>
</dbReference>
<dbReference type="EMBL" id="CAJNYV010004406">
    <property type="protein sequence ID" value="CAF3669883.1"/>
    <property type="molecule type" value="Genomic_DNA"/>
</dbReference>
<organism evidence="3 4">
    <name type="scientific">Rotaria socialis</name>
    <dbReference type="NCBI Taxonomy" id="392032"/>
    <lineage>
        <taxon>Eukaryota</taxon>
        <taxon>Metazoa</taxon>
        <taxon>Spiralia</taxon>
        <taxon>Gnathifera</taxon>
        <taxon>Rotifera</taxon>
        <taxon>Eurotatoria</taxon>
        <taxon>Bdelloidea</taxon>
        <taxon>Philodinida</taxon>
        <taxon>Philodinidae</taxon>
        <taxon>Rotaria</taxon>
    </lineage>
</organism>
<comment type="caution">
    <text evidence="3">The sequence shown here is derived from an EMBL/GenBank/DDBJ whole genome shotgun (WGS) entry which is preliminary data.</text>
</comment>
<proteinExistence type="predicted"/>
<protein>
    <submittedName>
        <fullName evidence="3">Uncharacterized protein</fullName>
    </submittedName>
</protein>
<evidence type="ECO:0000313" key="2">
    <source>
        <dbReference type="EMBL" id="CAF3669883.1"/>
    </source>
</evidence>
<gene>
    <name evidence="2" type="ORF">KIK155_LOCUS24595</name>
    <name evidence="3" type="ORF">TOA249_LOCUS28304</name>
</gene>
<evidence type="ECO:0000256" key="1">
    <source>
        <dbReference type="SAM" id="MobiDB-lite"/>
    </source>
</evidence>
<dbReference type="Proteomes" id="UP000663865">
    <property type="component" value="Unassembled WGS sequence"/>
</dbReference>